<dbReference type="InterPro" id="IPR017850">
    <property type="entry name" value="Alkaline_phosphatase_core_sf"/>
</dbReference>
<dbReference type="Gene3D" id="3.40.720.10">
    <property type="entry name" value="Alkaline Phosphatase, subunit A"/>
    <property type="match status" value="1"/>
</dbReference>
<sequence length="196" mass="21291">MATDAGLRLSAVLVAIANILVPLSIATFGIGFFPYKPVLPGLAEYESLESGEPPRAPFDRLVFMVVDALRSDFVFSQDSGFEYTQSLIRKGVAMPFTANARSPTVTMPRLKAITTGSIPSFVDLILNFDEADTSSTLAAQDTWLAQIRAAGKGKLLMFGDDTWLKLFPETFDRYDGTSSFFVSVRLSLNLSNDTGG</sequence>
<organism evidence="2 3">
    <name type="scientific">Metarhizium guizhouense (strain ARSEF 977)</name>
    <dbReference type="NCBI Taxonomy" id="1276136"/>
    <lineage>
        <taxon>Eukaryota</taxon>
        <taxon>Fungi</taxon>
        <taxon>Dikarya</taxon>
        <taxon>Ascomycota</taxon>
        <taxon>Pezizomycotina</taxon>
        <taxon>Sordariomycetes</taxon>
        <taxon>Hypocreomycetidae</taxon>
        <taxon>Hypocreales</taxon>
        <taxon>Clavicipitaceae</taxon>
        <taxon>Metarhizium</taxon>
    </lineage>
</organism>
<keyword evidence="3" id="KW-1185">Reference proteome</keyword>
<evidence type="ECO:0000256" key="1">
    <source>
        <dbReference type="RuleBase" id="RU367106"/>
    </source>
</evidence>
<evidence type="ECO:0000313" key="2">
    <source>
        <dbReference type="EMBL" id="KID87473.1"/>
    </source>
</evidence>
<dbReference type="SUPFAM" id="SSF53649">
    <property type="entry name" value="Alkaline phosphatase-like"/>
    <property type="match status" value="1"/>
</dbReference>
<dbReference type="HOGENOM" id="CLU_1390531_0_0_1"/>
<evidence type="ECO:0000313" key="3">
    <source>
        <dbReference type="Proteomes" id="UP000031192"/>
    </source>
</evidence>
<dbReference type="UniPathway" id="UPA00196"/>
<name>A0A0B4GXH0_METGA</name>
<dbReference type="GO" id="GO:0006506">
    <property type="term" value="P:GPI anchor biosynthetic process"/>
    <property type="evidence" value="ECO:0007669"/>
    <property type="project" value="UniProtKB-UniPathway"/>
</dbReference>
<dbReference type="EMBL" id="AZNH01000016">
    <property type="protein sequence ID" value="KID87473.1"/>
    <property type="molecule type" value="Genomic_DNA"/>
</dbReference>
<protein>
    <recommendedName>
        <fullName evidence="1">GPI ethanolamine phosphate transferase 2</fullName>
    </recommendedName>
</protein>
<comment type="caution">
    <text evidence="1">Lacks conserved residue(s) required for the propagation of feature annotation.</text>
</comment>
<keyword evidence="1" id="KW-0808">Transferase</keyword>
<comment type="pathway">
    <text evidence="1">Glycolipid biosynthesis; glycosylphosphatidylinositol-anchor biosynthesis.</text>
</comment>
<dbReference type="Proteomes" id="UP000031192">
    <property type="component" value="Unassembled WGS sequence"/>
</dbReference>
<keyword evidence="1" id="KW-0472">Membrane</keyword>
<keyword evidence="1" id="KW-0337">GPI-anchor biosynthesis</keyword>
<comment type="subcellular location">
    <subcellularLocation>
        <location evidence="1">Endoplasmic reticulum membrane</location>
        <topology evidence="1">Multi-pass membrane protein</topology>
    </subcellularLocation>
</comment>
<comment type="similarity">
    <text evidence="1">Belongs to the PIGG/PIGN/PIGO family. PIGG subfamily.</text>
</comment>
<keyword evidence="1" id="KW-0812">Transmembrane</keyword>
<dbReference type="GO" id="GO:0005789">
    <property type="term" value="C:endoplasmic reticulum membrane"/>
    <property type="evidence" value="ECO:0007669"/>
    <property type="project" value="UniProtKB-SubCell"/>
</dbReference>
<gene>
    <name evidence="2" type="ORF">MGU_05505</name>
</gene>
<feature type="transmembrane region" description="Helical" evidence="1">
    <location>
        <begin position="12"/>
        <end position="35"/>
    </location>
</feature>
<keyword evidence="1" id="KW-0256">Endoplasmic reticulum</keyword>
<comment type="caution">
    <text evidence="2">The sequence shown here is derived from an EMBL/GenBank/DDBJ whole genome shotgun (WGS) entry which is preliminary data.</text>
</comment>
<dbReference type="GO" id="GO:0051267">
    <property type="term" value="F:CP2 mannose-ethanolamine phosphotransferase activity"/>
    <property type="evidence" value="ECO:0007669"/>
    <property type="project" value="TreeGrafter"/>
</dbReference>
<reference evidence="2 3" key="1">
    <citation type="journal article" date="2014" name="Proc. Natl. Acad. Sci. U.S.A.">
        <title>Trajectory and genomic determinants of fungal-pathogen speciation and host adaptation.</title>
        <authorList>
            <person name="Hu X."/>
            <person name="Xiao G."/>
            <person name="Zheng P."/>
            <person name="Shang Y."/>
            <person name="Su Y."/>
            <person name="Zhang X."/>
            <person name="Liu X."/>
            <person name="Zhan S."/>
            <person name="St Leger R.J."/>
            <person name="Wang C."/>
        </authorList>
    </citation>
    <scope>NUCLEOTIDE SEQUENCE [LARGE SCALE GENOMIC DNA]</scope>
    <source>
        <strain evidence="2 3">ARSEF 977</strain>
    </source>
</reference>
<accession>A0A0B4GXH0</accession>
<proteinExistence type="inferred from homology"/>
<keyword evidence="1" id="KW-1133">Transmembrane helix</keyword>
<dbReference type="InterPro" id="IPR039527">
    <property type="entry name" value="PIGG/GPI7"/>
</dbReference>
<dbReference type="PANTHER" id="PTHR23072:SF0">
    <property type="entry name" value="GPI ETHANOLAMINE PHOSPHATE TRANSFERASE 2"/>
    <property type="match status" value="1"/>
</dbReference>
<dbReference type="AlphaFoldDB" id="A0A0B4GXH0"/>
<dbReference type="PANTHER" id="PTHR23072">
    <property type="entry name" value="PHOSPHATIDYLINOSITOL GLYCAN-RELATED"/>
    <property type="match status" value="1"/>
</dbReference>
<comment type="function">
    <text evidence="1">Ethanolamine phosphate transferase involved in glycosylphosphatidylinositol-anchor biosynthesis. Transfers ethanolamine phosphate to the GPI second mannose.</text>
</comment>